<protein>
    <submittedName>
        <fullName evidence="1">(northern house mosquito) hypothetical protein</fullName>
    </submittedName>
</protein>
<evidence type="ECO:0000313" key="1">
    <source>
        <dbReference type="EMBL" id="CAG6505119.1"/>
    </source>
</evidence>
<organism evidence="1">
    <name type="scientific">Culex pipiens</name>
    <name type="common">House mosquito</name>
    <dbReference type="NCBI Taxonomy" id="7175"/>
    <lineage>
        <taxon>Eukaryota</taxon>
        <taxon>Metazoa</taxon>
        <taxon>Ecdysozoa</taxon>
        <taxon>Arthropoda</taxon>
        <taxon>Hexapoda</taxon>
        <taxon>Insecta</taxon>
        <taxon>Pterygota</taxon>
        <taxon>Neoptera</taxon>
        <taxon>Endopterygota</taxon>
        <taxon>Diptera</taxon>
        <taxon>Nematocera</taxon>
        <taxon>Culicoidea</taxon>
        <taxon>Culicidae</taxon>
        <taxon>Culicinae</taxon>
        <taxon>Culicini</taxon>
        <taxon>Culex</taxon>
        <taxon>Culex</taxon>
    </lineage>
</organism>
<accession>A0A8D8D2W3</accession>
<name>A0A8D8D2W3_CULPI</name>
<sequence length="102" mass="11310">MVRRLVASEAHTVSPLVESASFGMGTNHTIWAFRCNEGRTLSYWLVAIQCSLRSSGSKSSGYICSCDARIPAYTHKPVDSRSFPENSPLNSRCCTWVHSKPE</sequence>
<dbReference type="AlphaFoldDB" id="A0A8D8D2W3"/>
<dbReference type="EMBL" id="HBUE01150883">
    <property type="protein sequence ID" value="CAG6505119.1"/>
    <property type="molecule type" value="Transcribed_RNA"/>
</dbReference>
<reference evidence="1" key="1">
    <citation type="submission" date="2021-05" db="EMBL/GenBank/DDBJ databases">
        <authorList>
            <person name="Alioto T."/>
            <person name="Alioto T."/>
            <person name="Gomez Garrido J."/>
        </authorList>
    </citation>
    <scope>NUCLEOTIDE SEQUENCE</scope>
</reference>
<dbReference type="EMBL" id="HBUE01255863">
    <property type="protein sequence ID" value="CAG6556415.1"/>
    <property type="molecule type" value="Transcribed_RNA"/>
</dbReference>
<proteinExistence type="predicted"/>